<dbReference type="AlphaFoldDB" id="A0A919DNM7"/>
<evidence type="ECO:0000313" key="2">
    <source>
        <dbReference type="EMBL" id="GHE60395.1"/>
    </source>
</evidence>
<proteinExistence type="predicted"/>
<comment type="caution">
    <text evidence="2">The sequence shown here is derived from an EMBL/GenBank/DDBJ whole genome shotgun (WGS) entry which is preliminary data.</text>
</comment>
<feature type="compositionally biased region" description="Basic and acidic residues" evidence="1">
    <location>
        <begin position="1"/>
        <end position="12"/>
    </location>
</feature>
<reference evidence="2" key="2">
    <citation type="submission" date="2020-09" db="EMBL/GenBank/DDBJ databases">
        <authorList>
            <person name="Sun Q."/>
            <person name="Zhou Y."/>
        </authorList>
    </citation>
    <scope>NUCLEOTIDE SEQUENCE</scope>
    <source>
        <strain evidence="2">CGMCC 4.7403</strain>
    </source>
</reference>
<accession>A0A919DNM7</accession>
<reference evidence="2" key="1">
    <citation type="journal article" date="2014" name="Int. J. Syst. Evol. Microbiol.">
        <title>Complete genome sequence of Corynebacterium casei LMG S-19264T (=DSM 44701T), isolated from a smear-ripened cheese.</title>
        <authorList>
            <consortium name="US DOE Joint Genome Institute (JGI-PGF)"/>
            <person name="Walter F."/>
            <person name="Albersmeier A."/>
            <person name="Kalinowski J."/>
            <person name="Ruckert C."/>
        </authorList>
    </citation>
    <scope>NUCLEOTIDE SEQUENCE</scope>
    <source>
        <strain evidence="2">CGMCC 4.7403</strain>
    </source>
</reference>
<organism evidence="2 3">
    <name type="scientific">Streptomyces capitiformicae</name>
    <dbReference type="NCBI Taxonomy" id="2014920"/>
    <lineage>
        <taxon>Bacteria</taxon>
        <taxon>Bacillati</taxon>
        <taxon>Actinomycetota</taxon>
        <taxon>Actinomycetes</taxon>
        <taxon>Kitasatosporales</taxon>
        <taxon>Streptomycetaceae</taxon>
        <taxon>Streptomyces</taxon>
    </lineage>
</organism>
<dbReference type="EMBL" id="BNAT01000050">
    <property type="protein sequence ID" value="GHE60395.1"/>
    <property type="molecule type" value="Genomic_DNA"/>
</dbReference>
<dbReference type="Proteomes" id="UP000603227">
    <property type="component" value="Unassembled WGS sequence"/>
</dbReference>
<name>A0A919DNM7_9ACTN</name>
<evidence type="ECO:0000256" key="1">
    <source>
        <dbReference type="SAM" id="MobiDB-lite"/>
    </source>
</evidence>
<sequence length="113" mass="12260">MADRIDRPRHDPYVSGIRNDGDHATSPGRDTDACPWCTALGKAHPPATRQPVPHDPYASEIRDDFDGAADEHCCWGHHPQGPGLPPVGLPTAGWAARWSARLTGPWKSRDHGG</sequence>
<protein>
    <submittedName>
        <fullName evidence="2">Uncharacterized protein</fullName>
    </submittedName>
</protein>
<keyword evidence="3" id="KW-1185">Reference proteome</keyword>
<feature type="region of interest" description="Disordered" evidence="1">
    <location>
        <begin position="43"/>
        <end position="62"/>
    </location>
</feature>
<evidence type="ECO:0000313" key="3">
    <source>
        <dbReference type="Proteomes" id="UP000603227"/>
    </source>
</evidence>
<feature type="region of interest" description="Disordered" evidence="1">
    <location>
        <begin position="1"/>
        <end position="30"/>
    </location>
</feature>
<gene>
    <name evidence="2" type="ORF">GCM10017771_83640</name>
</gene>